<evidence type="ECO:0000256" key="1">
    <source>
        <dbReference type="ARBA" id="ARBA00004123"/>
    </source>
</evidence>
<dbReference type="EMBL" id="GL379996">
    <property type="protein sequence ID" value="EGT41627.1"/>
    <property type="molecule type" value="Genomic_DNA"/>
</dbReference>
<dbReference type="InterPro" id="IPR009057">
    <property type="entry name" value="Homeodomain-like_sf"/>
</dbReference>
<feature type="DNA-binding region" description="Homeobox" evidence="2">
    <location>
        <begin position="553"/>
        <end position="612"/>
    </location>
</feature>
<reference evidence="7" key="1">
    <citation type="submission" date="2011-07" db="EMBL/GenBank/DDBJ databases">
        <authorList>
            <consortium name="Caenorhabditis brenneri Sequencing and Analysis Consortium"/>
            <person name="Wilson R.K."/>
        </authorList>
    </citation>
    <scope>NUCLEOTIDE SEQUENCE [LARGE SCALE GENOMIC DNA]</scope>
    <source>
        <strain evidence="7">PB2801</strain>
    </source>
</reference>
<feature type="domain" description="Homeobox" evidence="5">
    <location>
        <begin position="551"/>
        <end position="611"/>
    </location>
</feature>
<dbReference type="Proteomes" id="UP000008068">
    <property type="component" value="Unassembled WGS sequence"/>
</dbReference>
<keyword evidence="7" id="KW-1185">Reference proteome</keyword>
<dbReference type="GO" id="GO:0005634">
    <property type="term" value="C:nucleus"/>
    <property type="evidence" value="ECO:0007669"/>
    <property type="project" value="UniProtKB-SubCell"/>
</dbReference>
<evidence type="ECO:0000259" key="5">
    <source>
        <dbReference type="PROSITE" id="PS50071"/>
    </source>
</evidence>
<dbReference type="SUPFAM" id="SSF46689">
    <property type="entry name" value="Homeodomain-like"/>
    <property type="match status" value="2"/>
</dbReference>
<dbReference type="InParanoid" id="G0P069"/>
<evidence type="ECO:0000313" key="6">
    <source>
        <dbReference type="EMBL" id="EGT41627.1"/>
    </source>
</evidence>
<comment type="subcellular location">
    <subcellularLocation>
        <location evidence="1 2 3">Nucleus</location>
    </subcellularLocation>
</comment>
<dbReference type="OrthoDB" id="6159439at2759"/>
<organism evidence="7">
    <name type="scientific">Caenorhabditis brenneri</name>
    <name type="common">Nematode worm</name>
    <dbReference type="NCBI Taxonomy" id="135651"/>
    <lineage>
        <taxon>Eukaryota</taxon>
        <taxon>Metazoa</taxon>
        <taxon>Ecdysozoa</taxon>
        <taxon>Nematoda</taxon>
        <taxon>Chromadorea</taxon>
        <taxon>Rhabditida</taxon>
        <taxon>Rhabditina</taxon>
        <taxon>Rhabditomorpha</taxon>
        <taxon>Rhabditoidea</taxon>
        <taxon>Rhabditidae</taxon>
        <taxon>Peloderinae</taxon>
        <taxon>Caenorhabditis</taxon>
    </lineage>
</organism>
<protein>
    <recommendedName>
        <fullName evidence="5">Homeobox domain-containing protein</fullName>
    </recommendedName>
</protein>
<dbReference type="GO" id="GO:0003677">
    <property type="term" value="F:DNA binding"/>
    <property type="evidence" value="ECO:0007669"/>
    <property type="project" value="UniProtKB-UniRule"/>
</dbReference>
<sequence>MEKQVPLSDKVLQEHLQYLETRFNISQTMPQAEAQILGEHIGLQPKLIYQWFRKHQRKRTTKFPAYEKPSEDILRMLSKISEEARPYKILKMSNIQKRELEKLYLSEERNSLEAQKEVGLRINLPIRKIQIWLRNLEKSGSRGRQRLTKAIGPRPESGLRTATDSNIPPNQLVNTAQVPIGDSLPMQNVLNNTPTVSQHHQNYSNNIPKNDIKKWMSNPKAWNQDRKKQIINLKLLETRFRIDSKISLRECDFISEITELEDGFVWQWFNKRRSTPQKTDVLHKEDPEASRIQQILKTVATKVLALETEAITETHREELEKLFLESEELREGEVSKMLQLSEYRIKRWWHSRYILEKVDKIGDELKKFTEESSNIQQPTLEDINRFDIEGTSDQGVYGLKTIAPNNWAPRKKVPRSDIYQKRFPPSAESQPLDDDLITDSFEIPKTPGTTSSNFLSVPLLTNPDDYAFPLPTVPTQNISIDSEQLLNARFHKSPLMTGMERDLLGDIIQKDGIYVRNWLYRKKRHVKKGKPILQPASNPMIQKILEEVEKKMKDHKKRYFTSSQNKILEEVFRSGTELDHKEKAALAKSLEVPLHRITYWFINRRRKQRMEEAMEESDNSDFSGNKSIAKESEISETVGENSKMYGTSALFDRNSDSDADLQVSRIHFSQPNNLDLHSNIDPNQVQLFNYQQADVPYITQPHGSMDSGFYPAPQGFEYPSYESFDNQLERTPQHSAWNWEPTHLVFTEPSSVADHQMYTEAYYQPPNFDTTDQFSKSYFQL</sequence>
<dbReference type="SMART" id="SM00389">
    <property type="entry name" value="HOX"/>
    <property type="match status" value="2"/>
</dbReference>
<gene>
    <name evidence="6" type="ORF">CAEBREN_13930</name>
</gene>
<keyword evidence="2 3" id="KW-0238">DNA-binding</keyword>
<evidence type="ECO:0000256" key="2">
    <source>
        <dbReference type="PROSITE-ProRule" id="PRU00108"/>
    </source>
</evidence>
<evidence type="ECO:0000256" key="3">
    <source>
        <dbReference type="RuleBase" id="RU000682"/>
    </source>
</evidence>
<dbReference type="Gene3D" id="1.10.10.60">
    <property type="entry name" value="Homeodomain-like"/>
    <property type="match status" value="1"/>
</dbReference>
<keyword evidence="2 3" id="KW-0371">Homeobox</keyword>
<dbReference type="InterPro" id="IPR001356">
    <property type="entry name" value="HD"/>
</dbReference>
<dbReference type="HOGENOM" id="CLU_358717_0_0_1"/>
<dbReference type="AlphaFoldDB" id="G0P069"/>
<feature type="compositionally biased region" description="Polar residues" evidence="4">
    <location>
        <begin position="160"/>
        <end position="171"/>
    </location>
</feature>
<feature type="region of interest" description="Disordered" evidence="4">
    <location>
        <begin position="151"/>
        <end position="171"/>
    </location>
</feature>
<dbReference type="CDD" id="cd00086">
    <property type="entry name" value="homeodomain"/>
    <property type="match status" value="1"/>
</dbReference>
<name>G0P069_CAEBE</name>
<keyword evidence="2 3" id="KW-0539">Nucleus</keyword>
<dbReference type="PROSITE" id="PS50071">
    <property type="entry name" value="HOMEOBOX_2"/>
    <property type="match status" value="1"/>
</dbReference>
<accession>G0P069</accession>
<evidence type="ECO:0000313" key="7">
    <source>
        <dbReference type="Proteomes" id="UP000008068"/>
    </source>
</evidence>
<proteinExistence type="predicted"/>
<dbReference type="Pfam" id="PF00046">
    <property type="entry name" value="Homeodomain"/>
    <property type="match status" value="1"/>
</dbReference>
<evidence type="ECO:0000256" key="4">
    <source>
        <dbReference type="SAM" id="MobiDB-lite"/>
    </source>
</evidence>